<dbReference type="EMBL" id="MLAK01000604">
    <property type="protein sequence ID" value="OHT10736.1"/>
    <property type="molecule type" value="Genomic_DNA"/>
</dbReference>
<dbReference type="GeneID" id="94835829"/>
<keyword evidence="2" id="KW-1185">Reference proteome</keyword>
<dbReference type="AlphaFoldDB" id="A0A1J4KIH0"/>
<comment type="caution">
    <text evidence="1">The sequence shown here is derived from an EMBL/GenBank/DDBJ whole genome shotgun (WGS) entry which is preliminary data.</text>
</comment>
<evidence type="ECO:0000313" key="1">
    <source>
        <dbReference type="EMBL" id="OHT10736.1"/>
    </source>
</evidence>
<gene>
    <name evidence="1" type="ORF">TRFO_19974</name>
</gene>
<name>A0A1J4KIH0_9EUKA</name>
<dbReference type="RefSeq" id="XP_068363872.1">
    <property type="nucleotide sequence ID" value="XM_068501125.1"/>
</dbReference>
<reference evidence="1" key="1">
    <citation type="submission" date="2016-10" db="EMBL/GenBank/DDBJ databases">
        <authorList>
            <person name="Benchimol M."/>
            <person name="Almeida L.G."/>
            <person name="Vasconcelos A.T."/>
            <person name="Perreira-Neves A."/>
            <person name="Rosa I.A."/>
            <person name="Tasca T."/>
            <person name="Bogo M.R."/>
            <person name="de Souza W."/>
        </authorList>
    </citation>
    <scope>NUCLEOTIDE SEQUENCE [LARGE SCALE GENOMIC DNA]</scope>
    <source>
        <strain evidence="1">K</strain>
    </source>
</reference>
<sequence length="102" mass="11318">MPEVTNVTGIPMEKSMVETKESEIELDAMLDDVPGSFVFNVDEEGCSEWCDASEMKVLVPSSYQGSTIKIPVDRNSKRSTIVACLSGDGKAMRQLIFYQGRY</sequence>
<dbReference type="Proteomes" id="UP000179807">
    <property type="component" value="Unassembled WGS sequence"/>
</dbReference>
<evidence type="ECO:0000313" key="2">
    <source>
        <dbReference type="Proteomes" id="UP000179807"/>
    </source>
</evidence>
<accession>A0A1J4KIH0</accession>
<proteinExistence type="predicted"/>
<organism evidence="1 2">
    <name type="scientific">Tritrichomonas foetus</name>
    <dbReference type="NCBI Taxonomy" id="1144522"/>
    <lineage>
        <taxon>Eukaryota</taxon>
        <taxon>Metamonada</taxon>
        <taxon>Parabasalia</taxon>
        <taxon>Tritrichomonadida</taxon>
        <taxon>Tritrichomonadidae</taxon>
        <taxon>Tritrichomonas</taxon>
    </lineage>
</organism>
<protein>
    <submittedName>
        <fullName evidence="1">Uncharacterized protein</fullName>
    </submittedName>
</protein>
<dbReference type="VEuPathDB" id="TrichDB:TRFO_19974"/>